<organism evidence="1 2">
    <name type="scientific">Hyalomma asiaticum</name>
    <name type="common">Tick</name>
    <dbReference type="NCBI Taxonomy" id="266040"/>
    <lineage>
        <taxon>Eukaryota</taxon>
        <taxon>Metazoa</taxon>
        <taxon>Ecdysozoa</taxon>
        <taxon>Arthropoda</taxon>
        <taxon>Chelicerata</taxon>
        <taxon>Arachnida</taxon>
        <taxon>Acari</taxon>
        <taxon>Parasitiformes</taxon>
        <taxon>Ixodida</taxon>
        <taxon>Ixodoidea</taxon>
        <taxon>Ixodidae</taxon>
        <taxon>Hyalomminae</taxon>
        <taxon>Hyalomma</taxon>
    </lineage>
</organism>
<dbReference type="Proteomes" id="UP000821845">
    <property type="component" value="Chromosome 9"/>
</dbReference>
<proteinExistence type="predicted"/>
<dbReference type="EMBL" id="CM023489">
    <property type="protein sequence ID" value="KAH6921484.1"/>
    <property type="molecule type" value="Genomic_DNA"/>
</dbReference>
<protein>
    <submittedName>
        <fullName evidence="1">Uncharacterized protein</fullName>
    </submittedName>
</protein>
<accession>A0ACB7RJD6</accession>
<gene>
    <name evidence="1" type="ORF">HPB50_001458</name>
</gene>
<name>A0ACB7RJD6_HYAAI</name>
<comment type="caution">
    <text evidence="1">The sequence shown here is derived from an EMBL/GenBank/DDBJ whole genome shotgun (WGS) entry which is preliminary data.</text>
</comment>
<evidence type="ECO:0000313" key="1">
    <source>
        <dbReference type="EMBL" id="KAH6921484.1"/>
    </source>
</evidence>
<sequence length="305" mass="34024">MSQMQMSHVQMARAAAVAVASCPDARDCPMCEYVATTRSSLIIHMRKHTGERPYRCHLCPAAFAKSSDRSRHFRTHQLHKPFHCGSCGKSFAQRITLLSHRCLQTGNTGFKCQCQKCLRLFTSAAYLKEHTRECGANASGPLHPLLPSVRNLGTNFGCQYLGLTWSSPVILVSAYATASFDCGYGATTLHLTQVPPVWLYHRQYQQHGRSYARTRSPVGRFLDQVGDTLGVSALRLQHNDIQKYDHPLAHTHSARKLCPFTSAWAENLRSHLRAVHRTAVAISKCTNGPCNFTAETMQPQEVTNL</sequence>
<reference evidence="1" key="1">
    <citation type="submission" date="2020-05" db="EMBL/GenBank/DDBJ databases">
        <title>Large-scale comparative analyses of tick genomes elucidate their genetic diversity and vector capacities.</title>
        <authorList>
            <person name="Jia N."/>
            <person name="Wang J."/>
            <person name="Shi W."/>
            <person name="Du L."/>
            <person name="Sun Y."/>
            <person name="Zhan W."/>
            <person name="Jiang J."/>
            <person name="Wang Q."/>
            <person name="Zhang B."/>
            <person name="Ji P."/>
            <person name="Sakyi L.B."/>
            <person name="Cui X."/>
            <person name="Yuan T."/>
            <person name="Jiang B."/>
            <person name="Yang W."/>
            <person name="Lam T.T.-Y."/>
            <person name="Chang Q."/>
            <person name="Ding S."/>
            <person name="Wang X."/>
            <person name="Zhu J."/>
            <person name="Ruan X."/>
            <person name="Zhao L."/>
            <person name="Wei J."/>
            <person name="Que T."/>
            <person name="Du C."/>
            <person name="Cheng J."/>
            <person name="Dai P."/>
            <person name="Han X."/>
            <person name="Huang E."/>
            <person name="Gao Y."/>
            <person name="Liu J."/>
            <person name="Shao H."/>
            <person name="Ye R."/>
            <person name="Li L."/>
            <person name="Wei W."/>
            <person name="Wang X."/>
            <person name="Wang C."/>
            <person name="Yang T."/>
            <person name="Huo Q."/>
            <person name="Li W."/>
            <person name="Guo W."/>
            <person name="Chen H."/>
            <person name="Zhou L."/>
            <person name="Ni X."/>
            <person name="Tian J."/>
            <person name="Zhou Y."/>
            <person name="Sheng Y."/>
            <person name="Liu T."/>
            <person name="Pan Y."/>
            <person name="Xia L."/>
            <person name="Li J."/>
            <person name="Zhao F."/>
            <person name="Cao W."/>
        </authorList>
    </citation>
    <scope>NUCLEOTIDE SEQUENCE</scope>
    <source>
        <strain evidence="1">Hyas-2018</strain>
    </source>
</reference>
<evidence type="ECO:0000313" key="2">
    <source>
        <dbReference type="Proteomes" id="UP000821845"/>
    </source>
</evidence>
<keyword evidence="2" id="KW-1185">Reference proteome</keyword>